<keyword evidence="3" id="KW-0677">Repeat</keyword>
<dbReference type="PROSITE" id="PS50297">
    <property type="entry name" value="ANK_REP_REGION"/>
    <property type="match status" value="5"/>
</dbReference>
<feature type="repeat" description="ANK" evidence="5">
    <location>
        <begin position="406"/>
        <end position="438"/>
    </location>
</feature>
<feature type="repeat" description="ANK" evidence="5">
    <location>
        <begin position="308"/>
        <end position="340"/>
    </location>
</feature>
<feature type="domain" description="SAM" evidence="8">
    <location>
        <begin position="1282"/>
        <end position="1341"/>
    </location>
</feature>
<dbReference type="PRINTS" id="PR01415">
    <property type="entry name" value="ANKYRIN"/>
</dbReference>
<dbReference type="CDD" id="cd09500">
    <property type="entry name" value="SAM_AIDA1AB-like_repeat2"/>
    <property type="match status" value="1"/>
</dbReference>
<evidence type="ECO:0000259" key="7">
    <source>
        <dbReference type="PROSITE" id="PS01179"/>
    </source>
</evidence>
<dbReference type="PROSITE" id="PS50105">
    <property type="entry name" value="SAM_DOMAIN"/>
    <property type="match status" value="2"/>
</dbReference>
<evidence type="ECO:0000313" key="10">
    <source>
        <dbReference type="Proteomes" id="UP000736164"/>
    </source>
</evidence>
<dbReference type="InterPro" id="IPR001660">
    <property type="entry name" value="SAM"/>
</dbReference>
<feature type="compositionally biased region" description="Low complexity" evidence="6">
    <location>
        <begin position="1367"/>
        <end position="1381"/>
    </location>
</feature>
<feature type="domain" description="SAM" evidence="8">
    <location>
        <begin position="1211"/>
        <end position="1274"/>
    </location>
</feature>
<dbReference type="GO" id="GO:0046875">
    <property type="term" value="F:ephrin receptor binding"/>
    <property type="evidence" value="ECO:0007669"/>
    <property type="project" value="TreeGrafter"/>
</dbReference>
<feature type="compositionally biased region" description="Low complexity" evidence="6">
    <location>
        <begin position="1178"/>
        <end position="1188"/>
    </location>
</feature>
<dbReference type="SMART" id="SM00248">
    <property type="entry name" value="ANK"/>
    <property type="match status" value="6"/>
</dbReference>
<keyword evidence="4 5" id="KW-0040">ANK repeat</keyword>
<keyword evidence="2" id="KW-0963">Cytoplasm</keyword>
<dbReference type="InterPro" id="IPR013761">
    <property type="entry name" value="SAM/pointed_sf"/>
</dbReference>
<dbReference type="GO" id="GO:0048013">
    <property type="term" value="P:ephrin receptor signaling pathway"/>
    <property type="evidence" value="ECO:0007669"/>
    <property type="project" value="TreeGrafter"/>
</dbReference>
<feature type="repeat" description="ANK" evidence="5">
    <location>
        <begin position="123"/>
        <end position="155"/>
    </location>
</feature>
<evidence type="ECO:0000256" key="1">
    <source>
        <dbReference type="ARBA" id="ARBA00004496"/>
    </source>
</evidence>
<dbReference type="PANTHER" id="PTHR24174:SF3">
    <property type="entry name" value="ANKYRIN REPEAT AND STERILE ALPHA MOTIF DOMAIN-CONTAINING PROTEIN 1B"/>
    <property type="match status" value="1"/>
</dbReference>
<dbReference type="EMBL" id="JAAWVO010057697">
    <property type="protein sequence ID" value="MBN3321951.1"/>
    <property type="molecule type" value="Genomic_DNA"/>
</dbReference>
<feature type="compositionally biased region" description="Polar residues" evidence="6">
    <location>
        <begin position="35"/>
        <end position="44"/>
    </location>
</feature>
<evidence type="ECO:0000256" key="6">
    <source>
        <dbReference type="SAM" id="MobiDB-lite"/>
    </source>
</evidence>
<evidence type="ECO:0000256" key="2">
    <source>
        <dbReference type="ARBA" id="ARBA00022490"/>
    </source>
</evidence>
<dbReference type="Gene3D" id="2.30.29.30">
    <property type="entry name" value="Pleckstrin-homology domain (PH domain)/Phosphotyrosine-binding domain (PTB)"/>
    <property type="match status" value="1"/>
</dbReference>
<dbReference type="InterPro" id="IPR041882">
    <property type="entry name" value="SAM_ANKS1_repeat2"/>
</dbReference>
<dbReference type="InterPro" id="IPR041880">
    <property type="entry name" value="SAM_ANKS1_repeat1"/>
</dbReference>
<dbReference type="Pfam" id="PF12796">
    <property type="entry name" value="Ank_2"/>
    <property type="match status" value="3"/>
</dbReference>
<feature type="region of interest" description="Disordered" evidence="6">
    <location>
        <begin position="1342"/>
        <end position="1381"/>
    </location>
</feature>
<dbReference type="Pfam" id="PF00640">
    <property type="entry name" value="PID"/>
    <property type="match status" value="1"/>
</dbReference>
<reference evidence="9" key="1">
    <citation type="journal article" date="2021" name="Cell">
        <title>Tracing the genetic footprints of vertebrate landing in non-teleost ray-finned fishes.</title>
        <authorList>
            <person name="Bi X."/>
            <person name="Wang K."/>
            <person name="Yang L."/>
            <person name="Pan H."/>
            <person name="Jiang H."/>
            <person name="Wei Q."/>
            <person name="Fang M."/>
            <person name="Yu H."/>
            <person name="Zhu C."/>
            <person name="Cai Y."/>
            <person name="He Y."/>
            <person name="Gan X."/>
            <person name="Zeng H."/>
            <person name="Yu D."/>
            <person name="Zhu Y."/>
            <person name="Jiang H."/>
            <person name="Qiu Q."/>
            <person name="Yang H."/>
            <person name="Zhang Y.E."/>
            <person name="Wang W."/>
            <person name="Zhu M."/>
            <person name="He S."/>
            <person name="Zhang G."/>
        </authorList>
    </citation>
    <scope>NUCLEOTIDE SEQUENCE</scope>
    <source>
        <strain evidence="9">Allg_001</strain>
    </source>
</reference>
<dbReference type="PANTHER" id="PTHR24174">
    <property type="entry name" value="ANKYRIN REPEAT AND STERILE ALPHA MOTIF DOMAIN-CONTAINING PROTEIN 1"/>
    <property type="match status" value="1"/>
</dbReference>
<evidence type="ECO:0000313" key="9">
    <source>
        <dbReference type="EMBL" id="MBN3321951.1"/>
    </source>
</evidence>
<name>A0A8J7P066_ATRSP</name>
<dbReference type="SMART" id="SM00454">
    <property type="entry name" value="SAM"/>
    <property type="match status" value="2"/>
</dbReference>
<feature type="region of interest" description="Disordered" evidence="6">
    <location>
        <begin position="560"/>
        <end position="591"/>
    </location>
</feature>
<dbReference type="InterPro" id="IPR002110">
    <property type="entry name" value="Ankyrin_rpt"/>
</dbReference>
<organism evidence="9 10">
    <name type="scientific">Atractosteus spatula</name>
    <name type="common">Alligator gar</name>
    <name type="synonym">Lepisosteus spatula</name>
    <dbReference type="NCBI Taxonomy" id="7917"/>
    <lineage>
        <taxon>Eukaryota</taxon>
        <taxon>Metazoa</taxon>
        <taxon>Chordata</taxon>
        <taxon>Craniata</taxon>
        <taxon>Vertebrata</taxon>
        <taxon>Euteleostomi</taxon>
        <taxon>Actinopterygii</taxon>
        <taxon>Neopterygii</taxon>
        <taxon>Holostei</taxon>
        <taxon>Semionotiformes</taxon>
        <taxon>Lepisosteidae</taxon>
        <taxon>Atractosteus</taxon>
    </lineage>
</organism>
<evidence type="ECO:0000256" key="4">
    <source>
        <dbReference type="ARBA" id="ARBA00023043"/>
    </source>
</evidence>
<feature type="non-terminal residue" evidence="9">
    <location>
        <position position="1721"/>
    </location>
</feature>
<dbReference type="SUPFAM" id="SSF47769">
    <property type="entry name" value="SAM/Pointed domain"/>
    <property type="match status" value="2"/>
</dbReference>
<dbReference type="Gene3D" id="1.10.150.50">
    <property type="entry name" value="Transcription Factor, Ets-1"/>
    <property type="match status" value="2"/>
</dbReference>
<feature type="region of interest" description="Disordered" evidence="6">
    <location>
        <begin position="1178"/>
        <end position="1204"/>
    </location>
</feature>
<sequence>MAVAEQSFHSTDSLLQQLQLKWRTSEEQAPPPSFNSPKNLQVTGESPRPPPTRESDRQPPVPRLSGNLTPAQATQQLPSKRFEQGVSLLSSMEPSRQEPHGQLVQEEQFLIWRGLNVNCTDSSGYTPLHHASLNGHRDVVLKLLQYEASANIADNKGCFPLHLAAWKGDVEIVKILIHYGPSHSRVNEQVALRNPSRREVLQGDGLLPINLLNCPFCLCSAYQTLSFALSPSGTEAPHLSGYSAFLIEHSFLSPCLLHAPASLCDIAQGPTVSATPPLLRVWKLTGLLWLAVMAHVLLQAFEALKNNENETALHCAAQYGHSEVVAVLLEELTDPTMRNSRSETPLDLAALYGRLPVVKMLVNAHPNLMSCSTRKHTPLHLAARNGHKAVVQVLLEAGMDVNCQTEKGSALHEAALFGKVDVVRLLLETGIDANIKDSQERMALDILKEHPSQKSQQITALIQENMSEKQEQVSVEEPVRPVPTPRTSVSSPAASPSHKTKNETVTGELSKLLNEIKMCKDKEYSFEDLCQTVASHSVESSSSARPSEEDRNGKHMLAELRVSPLKQTDRPSPPLAPAAEEEEEGEKSCGPAGLWEALTPCNGCRNLGFPGLSQDNQAVEIVPSPSLDVFSPEEEDNPFEFVATAVTRKPCSLDICRLSSSKTDNTPHIAIAEPELRNHGNSSTGPTPDCSPPSPDTALKNIEKVIRPQPKQRTSLVSSLEVQRPNHSYDYSEVSSSLGYASFSTSPPISPANYSIGSVEDCDLTEKNRSEGEDILCPREAPAEVDIPDGHIPEQFAGLLHGSSPACESPDNPFQLYSTVRKLSEPEPVSISSSDSSALLLCSGSSAKAPKPQVVYRTVFHTKVNQATPGPCLGSRSVRNGYQRVSGAAGGFEERACTLGRMRSIPKNVLDLQLCRNISKSDSNLISCSPIEEEYRASRVEPVASKPIPVNHLERTPSFTAEWEEDTAAEPQPLLLSSQPPPKGTHLLPLQHGRFTVHHELHPDCSRAPSSGVPIRASRSPCCETERVFISRACPLCCCCPPPGQAPGRSEPQRAAAQPCILPVVPKQDTGDPRGIDKIMSSIGAGINTGLEGIKEDIPAECLGCCGDVVLIDDGLIGSAISVRFSLLLKQQINPSAPRCQTLLSCLPVCLSRELRQFFTTLKTPKAILLTLPPHATLTPPQAPQTHTDTPLHKPAPSSLGVRRGPRCPVQSVGQWLDSIGLVQYENHLLANGFDNVQFMGSNVVEDQDLLEIGILNSAHRQRLLQAIRLLPRVRPIGYDGNNPTSVAEWLESLELGDYTKAFLINGYTSMDLVKKIWEIELINVLKISLLGHRKRILASLGDRLHDDPPQKPPRSITLREPSGNHTPPQLSPSLSQSTYTTAGSLDVPHIIMQADARRRRNENYFDDVPRSKLERQMAQVSMQGEWCEPITLRPPNEATSSTPVQYWQHHPEKLIFQSCDYEAYYLGSMLVKELRGTESTQDACAKMRKSTEHMKKVPTIVLSVSYKGVKFIDASNKASPTHGSSRANIIAEHEIRNISCAAQDPEDLSTFAYITKDLKSSHHYCHVFTAFDVNLAYEIILTLGQAFEVAYQLALQARKSGHGSSTLPESFENKPTKPIPKPRVNIRKSVVMPLSGRWSLGHIYTPHRPPHPPVPPSRLHPHKVHFQVSSLLLSAATSVVLHCIEQPSMEQKGHANVPWIVEPGQEAKRGINTKYETTIF</sequence>
<dbReference type="SMART" id="SM00462">
    <property type="entry name" value="PTB"/>
    <property type="match status" value="1"/>
</dbReference>
<evidence type="ECO:0000256" key="3">
    <source>
        <dbReference type="ARBA" id="ARBA00022737"/>
    </source>
</evidence>
<feature type="domain" description="PID" evidence="7">
    <location>
        <begin position="1459"/>
        <end position="1598"/>
    </location>
</feature>
<feature type="repeat" description="ANK" evidence="5">
    <location>
        <begin position="156"/>
        <end position="188"/>
    </location>
</feature>
<dbReference type="Gene3D" id="1.25.40.20">
    <property type="entry name" value="Ankyrin repeat-containing domain"/>
    <property type="match status" value="2"/>
</dbReference>
<evidence type="ECO:0000259" key="8">
    <source>
        <dbReference type="PROSITE" id="PS50105"/>
    </source>
</evidence>
<dbReference type="InterPro" id="IPR011993">
    <property type="entry name" value="PH-like_dom_sf"/>
</dbReference>
<dbReference type="InterPro" id="IPR006020">
    <property type="entry name" value="PTB/PI_dom"/>
</dbReference>
<feature type="non-terminal residue" evidence="9">
    <location>
        <position position="1"/>
    </location>
</feature>
<dbReference type="CDD" id="cd09499">
    <property type="entry name" value="SAM_AIDA1AB-like_repeat1"/>
    <property type="match status" value="1"/>
</dbReference>
<feature type="region of interest" description="Disordered" evidence="6">
    <location>
        <begin position="675"/>
        <end position="697"/>
    </location>
</feature>
<feature type="compositionally biased region" description="Low complexity" evidence="6">
    <location>
        <begin position="485"/>
        <end position="497"/>
    </location>
</feature>
<comment type="caution">
    <text evidence="9">The sequence shown here is derived from an EMBL/GenBank/DDBJ whole genome shotgun (WGS) entry which is preliminary data.</text>
</comment>
<dbReference type="InterPro" id="IPR036770">
    <property type="entry name" value="Ankyrin_rpt-contain_sf"/>
</dbReference>
<dbReference type="Pfam" id="PF00536">
    <property type="entry name" value="SAM_1"/>
    <property type="match status" value="2"/>
</dbReference>
<feature type="compositionally biased region" description="Polar residues" evidence="6">
    <location>
        <begin position="66"/>
        <end position="78"/>
    </location>
</feature>
<dbReference type="PROSITE" id="PS01179">
    <property type="entry name" value="PID"/>
    <property type="match status" value="1"/>
</dbReference>
<proteinExistence type="predicted"/>
<feature type="region of interest" description="Disordered" evidence="6">
    <location>
        <begin position="19"/>
        <end position="79"/>
    </location>
</feature>
<dbReference type="SUPFAM" id="SSF50729">
    <property type="entry name" value="PH domain-like"/>
    <property type="match status" value="1"/>
</dbReference>
<dbReference type="Proteomes" id="UP000736164">
    <property type="component" value="Unassembled WGS sequence"/>
</dbReference>
<comment type="subcellular location">
    <subcellularLocation>
        <location evidence="1">Cytoplasm</location>
    </subcellularLocation>
</comment>
<protein>
    <submittedName>
        <fullName evidence="9">ANS1B protein</fullName>
    </submittedName>
</protein>
<dbReference type="GO" id="GO:0005829">
    <property type="term" value="C:cytosol"/>
    <property type="evidence" value="ECO:0007669"/>
    <property type="project" value="TreeGrafter"/>
</dbReference>
<dbReference type="InterPro" id="IPR033635">
    <property type="entry name" value="ANKS1/Caskin"/>
</dbReference>
<dbReference type="CDD" id="cd01274">
    <property type="entry name" value="PTB_Anks"/>
    <property type="match status" value="1"/>
</dbReference>
<evidence type="ECO:0000256" key="5">
    <source>
        <dbReference type="PROSITE-ProRule" id="PRU00023"/>
    </source>
</evidence>
<dbReference type="SUPFAM" id="SSF48403">
    <property type="entry name" value="Ankyrin repeat"/>
    <property type="match status" value="2"/>
</dbReference>
<gene>
    <name evidence="9" type="primary">Anks1b</name>
    <name evidence="9" type="ORF">GTO95_0014657</name>
</gene>
<dbReference type="PROSITE" id="PS50088">
    <property type="entry name" value="ANK_REPEAT"/>
    <property type="match status" value="5"/>
</dbReference>
<feature type="region of interest" description="Disordered" evidence="6">
    <location>
        <begin position="466"/>
        <end position="506"/>
    </location>
</feature>
<feature type="repeat" description="ANK" evidence="5">
    <location>
        <begin position="374"/>
        <end position="406"/>
    </location>
</feature>
<accession>A0A8J7P066</accession>
<keyword evidence="10" id="KW-1185">Reference proteome</keyword>